<reference evidence="13" key="1">
    <citation type="submission" date="2012-12" db="EMBL/GenBank/DDBJ databases">
        <authorList>
            <person name="Hellsten U."/>
            <person name="Grimwood J."/>
            <person name="Chapman J.A."/>
            <person name="Shapiro H."/>
            <person name="Aerts A."/>
            <person name="Otillar R.P."/>
            <person name="Terry A.Y."/>
            <person name="Boore J.L."/>
            <person name="Simakov O."/>
            <person name="Marletaz F."/>
            <person name="Cho S.-J."/>
            <person name="Edsinger-Gonzales E."/>
            <person name="Havlak P."/>
            <person name="Kuo D.-H."/>
            <person name="Larsson T."/>
            <person name="Lv J."/>
            <person name="Arendt D."/>
            <person name="Savage R."/>
            <person name="Osoegawa K."/>
            <person name="de Jong P."/>
            <person name="Lindberg D.R."/>
            <person name="Seaver E.C."/>
            <person name="Weisblat D.A."/>
            <person name="Putnam N.H."/>
            <person name="Grigoriev I.V."/>
            <person name="Rokhsar D.S."/>
        </authorList>
    </citation>
    <scope>NUCLEOTIDE SEQUENCE</scope>
</reference>
<feature type="compositionally biased region" description="Low complexity" evidence="9">
    <location>
        <begin position="759"/>
        <end position="770"/>
    </location>
</feature>
<accession>T1EX94</accession>
<dbReference type="SMART" id="SM00490">
    <property type="entry name" value="HELICc"/>
    <property type="match status" value="1"/>
</dbReference>
<dbReference type="GO" id="GO:0006325">
    <property type="term" value="P:chromatin organization"/>
    <property type="evidence" value="ECO:0000318"/>
    <property type="project" value="GO_Central"/>
</dbReference>
<dbReference type="GO" id="GO:0004386">
    <property type="term" value="F:helicase activity"/>
    <property type="evidence" value="ECO:0007669"/>
    <property type="project" value="UniProtKB-KW"/>
</dbReference>
<dbReference type="OrthoDB" id="2020972at2759"/>
<feature type="compositionally biased region" description="Low complexity" evidence="9">
    <location>
        <begin position="544"/>
        <end position="556"/>
    </location>
</feature>
<dbReference type="GO" id="GO:0005524">
    <property type="term" value="F:ATP binding"/>
    <property type="evidence" value="ECO:0007669"/>
    <property type="project" value="UniProtKB-KW"/>
</dbReference>
<evidence type="ECO:0000256" key="8">
    <source>
        <dbReference type="ARBA" id="ARBA00023242"/>
    </source>
</evidence>
<feature type="compositionally biased region" description="Low complexity" evidence="9">
    <location>
        <begin position="420"/>
        <end position="433"/>
    </location>
</feature>
<dbReference type="RefSeq" id="XP_009030518.1">
    <property type="nucleotide sequence ID" value="XM_009032270.1"/>
</dbReference>
<dbReference type="GO" id="GO:0016887">
    <property type="term" value="F:ATP hydrolysis activity"/>
    <property type="evidence" value="ECO:0007669"/>
    <property type="project" value="InterPro"/>
</dbReference>
<keyword evidence="5" id="KW-0347">Helicase</keyword>
<dbReference type="STRING" id="6412.T1EX94"/>
<dbReference type="Pfam" id="PF00271">
    <property type="entry name" value="Helicase_C"/>
    <property type="match status" value="1"/>
</dbReference>
<feature type="region of interest" description="Disordered" evidence="9">
    <location>
        <begin position="759"/>
        <end position="797"/>
    </location>
</feature>
<dbReference type="GO" id="GO:0003677">
    <property type="term" value="F:DNA binding"/>
    <property type="evidence" value="ECO:0007669"/>
    <property type="project" value="UniProtKB-KW"/>
</dbReference>
<feature type="compositionally biased region" description="Low complexity" evidence="9">
    <location>
        <begin position="364"/>
        <end position="379"/>
    </location>
</feature>
<reference evidence="12" key="3">
    <citation type="submission" date="2015-06" db="UniProtKB">
        <authorList>
            <consortium name="EnsemblMetazoa"/>
        </authorList>
    </citation>
    <scope>IDENTIFICATION</scope>
</reference>
<dbReference type="eggNOG" id="KOG1016">
    <property type="taxonomic scope" value="Eukaryota"/>
</dbReference>
<dbReference type="InterPro" id="IPR044574">
    <property type="entry name" value="ARIP4-like"/>
</dbReference>
<dbReference type="SUPFAM" id="SSF52540">
    <property type="entry name" value="P-loop containing nucleoside triphosphate hydrolases"/>
    <property type="match status" value="1"/>
</dbReference>
<evidence type="ECO:0000313" key="11">
    <source>
        <dbReference type="EMBL" id="ESN91697.1"/>
    </source>
</evidence>
<dbReference type="EMBL" id="AMQM01002168">
    <property type="status" value="NOT_ANNOTATED_CDS"/>
    <property type="molecule type" value="Genomic_DNA"/>
</dbReference>
<evidence type="ECO:0000256" key="6">
    <source>
        <dbReference type="ARBA" id="ARBA00022840"/>
    </source>
</evidence>
<evidence type="ECO:0000256" key="1">
    <source>
        <dbReference type="ARBA" id="ARBA00004123"/>
    </source>
</evidence>
<feature type="compositionally biased region" description="Low complexity" evidence="9">
    <location>
        <begin position="920"/>
        <end position="949"/>
    </location>
</feature>
<dbReference type="PROSITE" id="PS51194">
    <property type="entry name" value="HELICASE_CTER"/>
    <property type="match status" value="1"/>
</dbReference>
<dbReference type="InterPro" id="IPR027417">
    <property type="entry name" value="P-loop_NTPase"/>
</dbReference>
<dbReference type="CTD" id="20201194"/>
<feature type="region of interest" description="Disordered" evidence="9">
    <location>
        <begin position="915"/>
        <end position="1044"/>
    </location>
</feature>
<dbReference type="Proteomes" id="UP000015101">
    <property type="component" value="Unassembled WGS sequence"/>
</dbReference>
<comment type="similarity">
    <text evidence="2">Belongs to the SNF2/RAD54 helicase family.</text>
</comment>
<feature type="compositionally biased region" description="Polar residues" evidence="9">
    <location>
        <begin position="655"/>
        <end position="671"/>
    </location>
</feature>
<feature type="region of interest" description="Disordered" evidence="9">
    <location>
        <begin position="364"/>
        <end position="385"/>
    </location>
</feature>
<feature type="region of interest" description="Disordered" evidence="9">
    <location>
        <begin position="534"/>
        <end position="713"/>
    </location>
</feature>
<protein>
    <recommendedName>
        <fullName evidence="10">Helicase C-terminal domain-containing protein</fullName>
    </recommendedName>
</protein>
<dbReference type="GeneID" id="20201194"/>
<keyword evidence="13" id="KW-1185">Reference proteome</keyword>
<evidence type="ECO:0000256" key="4">
    <source>
        <dbReference type="ARBA" id="ARBA00022801"/>
    </source>
</evidence>
<feature type="compositionally biased region" description="Low complexity" evidence="9">
    <location>
        <begin position="607"/>
        <end position="630"/>
    </location>
</feature>
<dbReference type="GO" id="GO:0003712">
    <property type="term" value="F:transcription coregulator activity"/>
    <property type="evidence" value="ECO:0000318"/>
    <property type="project" value="GO_Central"/>
</dbReference>
<dbReference type="InterPro" id="IPR049730">
    <property type="entry name" value="SNF2/RAD54-like_C"/>
</dbReference>
<reference evidence="11 13" key="2">
    <citation type="journal article" date="2013" name="Nature">
        <title>Insights into bilaterian evolution from three spiralian genomes.</title>
        <authorList>
            <person name="Simakov O."/>
            <person name="Marletaz F."/>
            <person name="Cho S.J."/>
            <person name="Edsinger-Gonzales E."/>
            <person name="Havlak P."/>
            <person name="Hellsten U."/>
            <person name="Kuo D.H."/>
            <person name="Larsson T."/>
            <person name="Lv J."/>
            <person name="Arendt D."/>
            <person name="Savage R."/>
            <person name="Osoegawa K."/>
            <person name="de Jong P."/>
            <person name="Grimwood J."/>
            <person name="Chapman J.A."/>
            <person name="Shapiro H."/>
            <person name="Aerts A."/>
            <person name="Otillar R.P."/>
            <person name="Terry A.Y."/>
            <person name="Boore J.L."/>
            <person name="Grigoriev I.V."/>
            <person name="Lindberg D.R."/>
            <person name="Seaver E.C."/>
            <person name="Weisblat D.A."/>
            <person name="Putnam N.H."/>
            <person name="Rokhsar D.S."/>
        </authorList>
    </citation>
    <scope>NUCLEOTIDE SEQUENCE</scope>
</reference>
<evidence type="ECO:0000313" key="13">
    <source>
        <dbReference type="Proteomes" id="UP000015101"/>
    </source>
</evidence>
<feature type="compositionally biased region" description="Low complexity" evidence="9">
    <location>
        <begin position="679"/>
        <end position="693"/>
    </location>
</feature>
<dbReference type="OMA" id="MRCEETE"/>
<name>T1EX94_HELRO</name>
<keyword evidence="4" id="KW-0378">Hydrolase</keyword>
<keyword evidence="8" id="KW-0539">Nucleus</keyword>
<evidence type="ECO:0000259" key="10">
    <source>
        <dbReference type="PROSITE" id="PS51194"/>
    </source>
</evidence>
<keyword evidence="3" id="KW-0547">Nucleotide-binding</keyword>
<evidence type="ECO:0000313" key="12">
    <source>
        <dbReference type="EnsemblMetazoa" id="HelroP165758"/>
    </source>
</evidence>
<feature type="region of interest" description="Disordered" evidence="9">
    <location>
        <begin position="403"/>
        <end position="439"/>
    </location>
</feature>
<dbReference type="HOGENOM" id="CLU_292101_0_0_1"/>
<dbReference type="GO" id="GO:0140658">
    <property type="term" value="F:ATP-dependent chromatin remodeler activity"/>
    <property type="evidence" value="ECO:0000318"/>
    <property type="project" value="GO_Central"/>
</dbReference>
<keyword evidence="6" id="KW-0067">ATP-binding</keyword>
<organism evidence="12 13">
    <name type="scientific">Helobdella robusta</name>
    <name type="common">Californian leech</name>
    <dbReference type="NCBI Taxonomy" id="6412"/>
    <lineage>
        <taxon>Eukaryota</taxon>
        <taxon>Metazoa</taxon>
        <taxon>Spiralia</taxon>
        <taxon>Lophotrochozoa</taxon>
        <taxon>Annelida</taxon>
        <taxon>Clitellata</taxon>
        <taxon>Hirudinea</taxon>
        <taxon>Rhynchobdellida</taxon>
        <taxon>Glossiphoniidae</taxon>
        <taxon>Helobdella</taxon>
    </lineage>
</organism>
<feature type="compositionally biased region" description="Polar residues" evidence="9">
    <location>
        <begin position="557"/>
        <end position="566"/>
    </location>
</feature>
<evidence type="ECO:0000256" key="2">
    <source>
        <dbReference type="ARBA" id="ARBA00007025"/>
    </source>
</evidence>
<evidence type="ECO:0000256" key="5">
    <source>
        <dbReference type="ARBA" id="ARBA00022806"/>
    </source>
</evidence>
<feature type="compositionally biased region" description="Low complexity" evidence="9">
    <location>
        <begin position="981"/>
        <end position="994"/>
    </location>
</feature>
<dbReference type="KEGG" id="hro:HELRODRAFT_165758"/>
<feature type="compositionally biased region" description="Low complexity" evidence="9">
    <location>
        <begin position="704"/>
        <end position="713"/>
    </location>
</feature>
<dbReference type="PANTHER" id="PTHR45797">
    <property type="entry name" value="RAD54-LIKE"/>
    <property type="match status" value="1"/>
</dbReference>
<dbReference type="GO" id="GO:0005634">
    <property type="term" value="C:nucleus"/>
    <property type="evidence" value="ECO:0000318"/>
    <property type="project" value="GO_Central"/>
</dbReference>
<dbReference type="AlphaFoldDB" id="T1EX94"/>
<keyword evidence="7" id="KW-0238">DNA-binding</keyword>
<evidence type="ECO:0000256" key="7">
    <source>
        <dbReference type="ARBA" id="ARBA00023125"/>
    </source>
</evidence>
<feature type="compositionally biased region" description="Low complexity" evidence="9">
    <location>
        <begin position="567"/>
        <end position="595"/>
    </location>
</feature>
<feature type="compositionally biased region" description="Polar residues" evidence="9">
    <location>
        <begin position="534"/>
        <end position="543"/>
    </location>
</feature>
<feature type="domain" description="Helicase C-terminal" evidence="10">
    <location>
        <begin position="1"/>
        <end position="118"/>
    </location>
</feature>
<evidence type="ECO:0000256" key="9">
    <source>
        <dbReference type="SAM" id="MobiDB-lite"/>
    </source>
</evidence>
<proteinExistence type="inferred from homology"/>
<dbReference type="CDD" id="cd18793">
    <property type="entry name" value="SF2_C_SNF"/>
    <property type="match status" value="1"/>
</dbReference>
<comment type="subcellular location">
    <subcellularLocation>
        <location evidence="1">Nucleus</location>
    </subcellularLocation>
</comment>
<dbReference type="InterPro" id="IPR001650">
    <property type="entry name" value="Helicase_C-like"/>
</dbReference>
<dbReference type="EMBL" id="KB097700">
    <property type="protein sequence ID" value="ESN91697.1"/>
    <property type="molecule type" value="Genomic_DNA"/>
</dbReference>
<dbReference type="InParanoid" id="T1EX94"/>
<dbReference type="EnsemblMetazoa" id="HelroT165758">
    <property type="protein sequence ID" value="HelroP165758"/>
    <property type="gene ID" value="HelroG165758"/>
</dbReference>
<sequence>MLNTSGLDGGTAGVDREKLINQFNDYNNTRIHLFLLSTRAGCLGINLIGACRVVIFDASWNPCHDCQAVCRVYRYGQNKCCFVYRLVSDNTMEKNIYDRQINKQGISDRVVDELNPQNLLSKKQVDMLMRCEETESPEVNLEGCEEKCSDPLLIQVIKRNKHWLTKSFLSLAPAFAHDFMVILINVCNLGIITFQEPFTHESLLLDRKDQKLTRHEKRLAKQGYEMEKKMSSLGIRQSSLYGKSLDGVSMVRFGQRPVASVRPMMSTNIRGGLAPRGVTNNQFRAPGLKPGVSVQQIQTTTDIIIPGTNTVSDSAGSKIPAGEKVLVIKTPKGVYIRTSHGKIFAVRTAPKPGATTAAASTATASAATNSSALSGTTTTQARGGTISSAKKVDDDDKVMEVVDDDDDEDGVSIVKDDTSKSNANNVSNNNTASPLSQQAAAGDSSKVATTATATTTISAFASVASSASSVTAQSNISANIVLTTTNNPTIRIAEDSYSIGNHSKYNCAATASTATALASSTTTGNKNILPVASTSAQHPSLASPTTTPMPKQQQPQDATGSDKQQTNCNNNINSSNNNNNSFMNNSNKFSSKSTNPLPVRPVLPMPNNNNNNNNNSNNNFSNNNNNNANKNTKKTKDKGDFLSPSSSSSHHATKETGSVTPFNNNPSTTKPVAQPQPVANNSASSQQQQQHNSFMDWNKRPPGSSSSSASSASMMNKDFDSLFGIPPPSPGHLASSFDGGMGGLFPNYLKPSADPMSGFPSSFSSNHSSSLADRHSSKSNFTANPFSSSSSSSSLHHPVPMTPSYLHPGMNPYAMPNPYSWMTSPMWMDAQHQLPHFPGSDYGSNPAADAFGLAGSISGSGGSSLGSDLLGMDNFPGSGGSSGVGGPSASVGSGLAGFGGPFEDRSFSSLLMGEDENASRNRSNNNNSSNSSSSGSNRNNSSSNNNMNSPGYRQSSYPHPSPMTGYPYHNPYSPYPPMPQPGSYYPGPGSSSHSATPGMGRGSYLGPTSMHYPPQHPGPFMQSPYDFGRNILQGSSKKEGFDEK</sequence>
<dbReference type="Gene3D" id="3.40.50.300">
    <property type="entry name" value="P-loop containing nucleotide triphosphate hydrolases"/>
    <property type="match status" value="1"/>
</dbReference>
<dbReference type="PANTHER" id="PTHR45797:SF1">
    <property type="entry name" value="HELICASE ARIP4"/>
    <property type="match status" value="1"/>
</dbReference>
<gene>
    <name evidence="12" type="primary">20201194</name>
    <name evidence="11" type="ORF">HELRODRAFT_165758</name>
</gene>
<evidence type="ECO:0000256" key="3">
    <source>
        <dbReference type="ARBA" id="ARBA00022741"/>
    </source>
</evidence>